<evidence type="ECO:0000256" key="14">
    <source>
        <dbReference type="ARBA" id="ARBA00023002"/>
    </source>
</evidence>
<keyword evidence="15 19" id="KW-0131">Cell cycle</keyword>
<keyword evidence="14 19" id="KW-0560">Oxidoreductase</keyword>
<dbReference type="SUPFAM" id="SSF56176">
    <property type="entry name" value="FAD-binding/transporter-associated domain-like"/>
    <property type="match status" value="1"/>
</dbReference>
<feature type="active site" evidence="19">
    <location>
        <position position="329"/>
    </location>
</feature>
<evidence type="ECO:0000256" key="7">
    <source>
        <dbReference type="ARBA" id="ARBA00022490"/>
    </source>
</evidence>
<dbReference type="AlphaFoldDB" id="A0A1G6GTJ8"/>
<feature type="domain" description="FAD-binding PCMH-type" evidence="20">
    <location>
        <begin position="17"/>
        <end position="187"/>
    </location>
</feature>
<evidence type="ECO:0000313" key="21">
    <source>
        <dbReference type="EMBL" id="SDB85241.1"/>
    </source>
</evidence>
<evidence type="ECO:0000256" key="6">
    <source>
        <dbReference type="ARBA" id="ARBA00015188"/>
    </source>
</evidence>
<evidence type="ECO:0000256" key="2">
    <source>
        <dbReference type="ARBA" id="ARBA00003921"/>
    </source>
</evidence>
<evidence type="ECO:0000256" key="4">
    <source>
        <dbReference type="ARBA" id="ARBA00004752"/>
    </source>
</evidence>
<dbReference type="GO" id="GO:0009252">
    <property type="term" value="P:peptidoglycan biosynthetic process"/>
    <property type="evidence" value="ECO:0007669"/>
    <property type="project" value="UniProtKB-UniRule"/>
</dbReference>
<evidence type="ECO:0000313" key="22">
    <source>
        <dbReference type="Proteomes" id="UP000199452"/>
    </source>
</evidence>
<evidence type="ECO:0000256" key="15">
    <source>
        <dbReference type="ARBA" id="ARBA00023306"/>
    </source>
</evidence>
<evidence type="ECO:0000256" key="3">
    <source>
        <dbReference type="ARBA" id="ARBA00004496"/>
    </source>
</evidence>
<dbReference type="PANTHER" id="PTHR21071">
    <property type="entry name" value="UDP-N-ACETYLENOLPYRUVOYLGLUCOSAMINE REDUCTASE"/>
    <property type="match status" value="1"/>
</dbReference>
<keyword evidence="16 19" id="KW-0961">Cell wall biogenesis/degradation</keyword>
<keyword evidence="9 19" id="KW-0285">Flavoprotein</keyword>
<dbReference type="GO" id="GO:0051301">
    <property type="term" value="P:cell division"/>
    <property type="evidence" value="ECO:0007669"/>
    <property type="project" value="UniProtKB-KW"/>
</dbReference>
<dbReference type="Pfam" id="PF02873">
    <property type="entry name" value="MurB_C"/>
    <property type="match status" value="1"/>
</dbReference>
<comment type="catalytic activity">
    <reaction evidence="18 19">
        <text>UDP-N-acetyl-alpha-D-muramate + NADP(+) = UDP-N-acetyl-3-O-(1-carboxyvinyl)-alpha-D-glucosamine + NADPH + H(+)</text>
        <dbReference type="Rhea" id="RHEA:12248"/>
        <dbReference type="ChEBI" id="CHEBI:15378"/>
        <dbReference type="ChEBI" id="CHEBI:57783"/>
        <dbReference type="ChEBI" id="CHEBI:58349"/>
        <dbReference type="ChEBI" id="CHEBI:68483"/>
        <dbReference type="ChEBI" id="CHEBI:70757"/>
        <dbReference type="EC" id="1.3.1.98"/>
    </reaction>
</comment>
<dbReference type="Gene3D" id="3.30.43.10">
    <property type="entry name" value="Uridine Diphospho-n-acetylenolpyruvylglucosamine Reductase, domain 2"/>
    <property type="match status" value="1"/>
</dbReference>
<dbReference type="NCBIfam" id="TIGR00179">
    <property type="entry name" value="murB"/>
    <property type="match status" value="1"/>
</dbReference>
<keyword evidence="7 19" id="KW-0963">Cytoplasm</keyword>
<dbReference type="EC" id="1.3.1.98" evidence="5 19"/>
<dbReference type="GO" id="GO:0008762">
    <property type="term" value="F:UDP-N-acetylmuramate dehydrogenase activity"/>
    <property type="evidence" value="ECO:0007669"/>
    <property type="project" value="UniProtKB-UniRule"/>
</dbReference>
<dbReference type="Pfam" id="PF01565">
    <property type="entry name" value="FAD_binding_4"/>
    <property type="match status" value="1"/>
</dbReference>
<dbReference type="InterPro" id="IPR036635">
    <property type="entry name" value="MurB_C_sf"/>
</dbReference>
<dbReference type="InterPro" id="IPR006094">
    <property type="entry name" value="Oxid_FAD_bind_N"/>
</dbReference>
<dbReference type="InterPro" id="IPR003170">
    <property type="entry name" value="MurB"/>
</dbReference>
<reference evidence="21 22" key="1">
    <citation type="submission" date="2016-09" db="EMBL/GenBank/DDBJ databases">
        <authorList>
            <person name="Capua I."/>
            <person name="De Benedictis P."/>
            <person name="Joannis T."/>
            <person name="Lombin L.H."/>
            <person name="Cattoli G."/>
        </authorList>
    </citation>
    <scope>NUCLEOTIDE SEQUENCE [LARGE SCALE GENOMIC DNA]</scope>
    <source>
        <strain evidence="21 22">A7P-90m</strain>
    </source>
</reference>
<feature type="active site" description="Proton donor" evidence="19">
    <location>
        <position position="233"/>
    </location>
</feature>
<evidence type="ECO:0000256" key="17">
    <source>
        <dbReference type="ARBA" id="ARBA00031026"/>
    </source>
</evidence>
<dbReference type="PROSITE" id="PS51387">
    <property type="entry name" value="FAD_PCMH"/>
    <property type="match status" value="1"/>
</dbReference>
<dbReference type="GO" id="GO:0008360">
    <property type="term" value="P:regulation of cell shape"/>
    <property type="evidence" value="ECO:0007669"/>
    <property type="project" value="UniProtKB-KW"/>
</dbReference>
<comment type="subcellular location">
    <subcellularLocation>
        <location evidence="3 19">Cytoplasm</location>
    </subcellularLocation>
</comment>
<comment type="pathway">
    <text evidence="4 19">Cell wall biogenesis; peptidoglycan biosynthesis.</text>
</comment>
<accession>A0A1G6GTJ8</accession>
<dbReference type="UniPathway" id="UPA00219"/>
<dbReference type="InterPro" id="IPR011601">
    <property type="entry name" value="MurB_C"/>
</dbReference>
<dbReference type="STRING" id="1640674.SAMN05216323_10043"/>
<dbReference type="NCBIfam" id="NF000755">
    <property type="entry name" value="PRK00046.1"/>
    <property type="match status" value="1"/>
</dbReference>
<dbReference type="Proteomes" id="UP000199452">
    <property type="component" value="Unassembled WGS sequence"/>
</dbReference>
<evidence type="ECO:0000256" key="16">
    <source>
        <dbReference type="ARBA" id="ARBA00023316"/>
    </source>
</evidence>
<dbReference type="EMBL" id="FMYP01000004">
    <property type="protein sequence ID" value="SDB85241.1"/>
    <property type="molecule type" value="Genomic_DNA"/>
</dbReference>
<dbReference type="GO" id="GO:0005829">
    <property type="term" value="C:cytosol"/>
    <property type="evidence" value="ECO:0007669"/>
    <property type="project" value="TreeGrafter"/>
</dbReference>
<gene>
    <name evidence="19" type="primary">murB</name>
    <name evidence="21" type="ORF">SAMN05216323_10043</name>
</gene>
<dbReference type="InterPro" id="IPR016169">
    <property type="entry name" value="FAD-bd_PCMH_sub2"/>
</dbReference>
<dbReference type="GO" id="GO:0071555">
    <property type="term" value="P:cell wall organization"/>
    <property type="evidence" value="ECO:0007669"/>
    <property type="project" value="UniProtKB-KW"/>
</dbReference>
<dbReference type="InterPro" id="IPR036318">
    <property type="entry name" value="FAD-bd_PCMH-like_sf"/>
</dbReference>
<keyword evidence="13 19" id="KW-0573">Peptidoglycan synthesis</keyword>
<sequence length="333" mass="36867">MKRFETYSLKPFNTFGIDATAHQFVILESAQEVELLDSLLPDREPMLVLGGGSNLLLTSDFKGTVVAPWFTGIEIIEDENEYVLVRVAAGEDWDSLVEWSCLRNLWGIENLSLIPGKVGACPIQNIGAYGVEVKDSIETVTYYHLDTKRFETITHNQCHFGYRTSIFKQELRNKIIVTSVVFRLSKLPTAVLHYANLQDLAGETPSPMTIRNVVIGIRESKLPDPKITGNAGSFFKNPVITEELFIKIKETYPEIPSYPSNEGTVKVPAGWLIEKGGWKGKSIGNAGVHAKQALVIVNHGGATGAEIIALAKEIQRSIYSQFGIELEMEVNAV</sequence>
<dbReference type="RefSeq" id="WP_092434828.1">
    <property type="nucleotide sequence ID" value="NZ_FMYP01000004.1"/>
</dbReference>
<evidence type="ECO:0000256" key="10">
    <source>
        <dbReference type="ARBA" id="ARBA00022827"/>
    </source>
</evidence>
<comment type="function">
    <text evidence="2 19">Cell wall formation.</text>
</comment>
<organism evidence="21 22">
    <name type="scientific">Williamwhitmania taraxaci</name>
    <dbReference type="NCBI Taxonomy" id="1640674"/>
    <lineage>
        <taxon>Bacteria</taxon>
        <taxon>Pseudomonadati</taxon>
        <taxon>Bacteroidota</taxon>
        <taxon>Bacteroidia</taxon>
        <taxon>Bacteroidales</taxon>
        <taxon>Williamwhitmaniaceae</taxon>
        <taxon>Williamwhitmania</taxon>
    </lineage>
</organism>
<feature type="active site" evidence="19">
    <location>
        <position position="163"/>
    </location>
</feature>
<evidence type="ECO:0000256" key="18">
    <source>
        <dbReference type="ARBA" id="ARBA00048914"/>
    </source>
</evidence>
<dbReference type="InterPro" id="IPR016167">
    <property type="entry name" value="FAD-bd_PCMH_sub1"/>
</dbReference>
<keyword evidence="11 19" id="KW-0521">NADP</keyword>
<evidence type="ECO:0000256" key="1">
    <source>
        <dbReference type="ARBA" id="ARBA00001974"/>
    </source>
</evidence>
<keyword evidence="8 19" id="KW-0132">Cell division</keyword>
<evidence type="ECO:0000256" key="19">
    <source>
        <dbReference type="HAMAP-Rule" id="MF_00037"/>
    </source>
</evidence>
<dbReference type="Gene3D" id="3.30.465.10">
    <property type="match status" value="1"/>
</dbReference>
<comment type="cofactor">
    <cofactor evidence="1 19">
        <name>FAD</name>
        <dbReference type="ChEBI" id="CHEBI:57692"/>
    </cofactor>
</comment>
<evidence type="ECO:0000256" key="12">
    <source>
        <dbReference type="ARBA" id="ARBA00022960"/>
    </source>
</evidence>
<evidence type="ECO:0000256" key="11">
    <source>
        <dbReference type="ARBA" id="ARBA00022857"/>
    </source>
</evidence>
<proteinExistence type="inferred from homology"/>
<keyword evidence="12 19" id="KW-0133">Cell shape</keyword>
<dbReference type="InterPro" id="IPR016166">
    <property type="entry name" value="FAD-bd_PCMH"/>
</dbReference>
<protein>
    <recommendedName>
        <fullName evidence="6 19">UDP-N-acetylenolpyruvoylglucosamine reductase</fullName>
        <ecNumber evidence="5 19">1.3.1.98</ecNumber>
    </recommendedName>
    <alternativeName>
        <fullName evidence="17 19">UDP-N-acetylmuramate dehydrogenase</fullName>
    </alternativeName>
</protein>
<dbReference type="SUPFAM" id="SSF56194">
    <property type="entry name" value="Uridine diphospho-N-Acetylenolpyruvylglucosamine reductase, MurB, C-terminal domain"/>
    <property type="match status" value="1"/>
</dbReference>
<name>A0A1G6GTJ8_9BACT</name>
<dbReference type="NCBIfam" id="NF010478">
    <property type="entry name" value="PRK13903.1"/>
    <property type="match status" value="1"/>
</dbReference>
<dbReference type="OrthoDB" id="9804753at2"/>
<dbReference type="HAMAP" id="MF_00037">
    <property type="entry name" value="MurB"/>
    <property type="match status" value="1"/>
</dbReference>
<evidence type="ECO:0000259" key="20">
    <source>
        <dbReference type="PROSITE" id="PS51387"/>
    </source>
</evidence>
<evidence type="ECO:0000256" key="8">
    <source>
        <dbReference type="ARBA" id="ARBA00022618"/>
    </source>
</evidence>
<dbReference type="Gene3D" id="3.90.78.10">
    <property type="entry name" value="UDP-N-acetylenolpyruvoylglucosamine reductase, C-terminal domain"/>
    <property type="match status" value="1"/>
</dbReference>
<dbReference type="PANTHER" id="PTHR21071:SF4">
    <property type="entry name" value="UDP-N-ACETYLENOLPYRUVOYLGLUCOSAMINE REDUCTASE"/>
    <property type="match status" value="1"/>
</dbReference>
<keyword evidence="22" id="KW-1185">Reference proteome</keyword>
<evidence type="ECO:0000256" key="9">
    <source>
        <dbReference type="ARBA" id="ARBA00022630"/>
    </source>
</evidence>
<evidence type="ECO:0000256" key="5">
    <source>
        <dbReference type="ARBA" id="ARBA00012518"/>
    </source>
</evidence>
<dbReference type="GO" id="GO:0071949">
    <property type="term" value="F:FAD binding"/>
    <property type="evidence" value="ECO:0007669"/>
    <property type="project" value="InterPro"/>
</dbReference>
<evidence type="ECO:0000256" key="13">
    <source>
        <dbReference type="ARBA" id="ARBA00022984"/>
    </source>
</evidence>
<comment type="similarity">
    <text evidence="19">Belongs to the MurB family.</text>
</comment>
<keyword evidence="10 19" id="KW-0274">FAD</keyword>